<reference evidence="1 2" key="1">
    <citation type="submission" date="2017-02" db="EMBL/GenBank/DDBJ databases">
        <authorList>
            <person name="Peterson S.W."/>
        </authorList>
    </citation>
    <scope>NUCLEOTIDE SEQUENCE [LARGE SCALE GENOMIC DNA]</scope>
    <source>
        <strain evidence="1 2">ATCC 700028</strain>
    </source>
</reference>
<evidence type="ECO:0000313" key="1">
    <source>
        <dbReference type="EMBL" id="SKA06603.1"/>
    </source>
</evidence>
<dbReference type="RefSeq" id="WP_078694852.1">
    <property type="nucleotide sequence ID" value="NZ_FUWX01000030.1"/>
</dbReference>
<evidence type="ECO:0000313" key="2">
    <source>
        <dbReference type="Proteomes" id="UP000191153"/>
    </source>
</evidence>
<keyword evidence="2" id="KW-1185">Reference proteome</keyword>
<dbReference type="Proteomes" id="UP000191153">
    <property type="component" value="Unassembled WGS sequence"/>
</dbReference>
<organism evidence="1 2">
    <name type="scientific">Cetobacterium ceti</name>
    <dbReference type="NCBI Taxonomy" id="180163"/>
    <lineage>
        <taxon>Bacteria</taxon>
        <taxon>Fusobacteriati</taxon>
        <taxon>Fusobacteriota</taxon>
        <taxon>Fusobacteriia</taxon>
        <taxon>Fusobacteriales</taxon>
        <taxon>Fusobacteriaceae</taxon>
        <taxon>Cetobacterium</taxon>
    </lineage>
</organism>
<sequence>MLSKNLKEEYIYKFRCSECKKLLGGITKEGYVVSFENTKHFTSIDGDTHIFICEKKNTSKIKCNTRNEINMIEARENLKNKNYTYID</sequence>
<dbReference type="EMBL" id="FUWX01000030">
    <property type="protein sequence ID" value="SKA06603.1"/>
    <property type="molecule type" value="Genomic_DNA"/>
</dbReference>
<protein>
    <submittedName>
        <fullName evidence="1">Uncharacterized protein</fullName>
    </submittedName>
</protein>
<accession>A0A1T4QS45</accession>
<gene>
    <name evidence="1" type="ORF">SAMN02745174_02428</name>
</gene>
<dbReference type="STRING" id="180163.SAMN02745174_02428"/>
<proteinExistence type="predicted"/>
<dbReference type="AlphaFoldDB" id="A0A1T4QS45"/>
<name>A0A1T4QS45_9FUSO</name>